<name>A0A250K645_9BACT</name>
<dbReference type="KEGG" id="mmas:MYMAC_006462"/>
<evidence type="ECO:0000256" key="1">
    <source>
        <dbReference type="SAM" id="MobiDB-lite"/>
    </source>
</evidence>
<reference evidence="2 3" key="1">
    <citation type="submission" date="2017-06" db="EMBL/GenBank/DDBJ databases">
        <title>Sequencing and comparative analysis of myxobacterial genomes.</title>
        <authorList>
            <person name="Rupp O."/>
            <person name="Goesmann A."/>
            <person name="Sogaard-Andersen L."/>
        </authorList>
    </citation>
    <scope>NUCLEOTIDE SEQUENCE [LARGE SCALE GENOMIC DNA]</scope>
    <source>
        <strain evidence="2 3">DSM 14697</strain>
    </source>
</reference>
<dbReference type="AlphaFoldDB" id="A0A250K645"/>
<dbReference type="Proteomes" id="UP000217343">
    <property type="component" value="Chromosome"/>
</dbReference>
<organism evidence="2 3">
    <name type="scientific">Corallococcus macrosporus DSM 14697</name>
    <dbReference type="NCBI Taxonomy" id="1189310"/>
    <lineage>
        <taxon>Bacteria</taxon>
        <taxon>Pseudomonadati</taxon>
        <taxon>Myxococcota</taxon>
        <taxon>Myxococcia</taxon>
        <taxon>Myxococcales</taxon>
        <taxon>Cystobacterineae</taxon>
        <taxon>Myxococcaceae</taxon>
        <taxon>Corallococcus</taxon>
    </lineage>
</organism>
<proteinExistence type="predicted"/>
<gene>
    <name evidence="2" type="ORF">MYMAC_006462</name>
</gene>
<dbReference type="RefSeq" id="WP_043710150.1">
    <property type="nucleotide sequence ID" value="NZ_CP022203.1"/>
</dbReference>
<feature type="compositionally biased region" description="Gly residues" evidence="1">
    <location>
        <begin position="15"/>
        <end position="38"/>
    </location>
</feature>
<sequence>MSLLDNILGNRRSSGFGGWSRGRGRYGSGRRGLGGYGRGRSSGGLLGGSLGRMALGGLAAFGLRKVLGNRRQHGY</sequence>
<accession>A0A250K645</accession>
<feature type="region of interest" description="Disordered" evidence="1">
    <location>
        <begin position="1"/>
        <end position="38"/>
    </location>
</feature>
<protein>
    <submittedName>
        <fullName evidence="2">Uncharacterized protein</fullName>
    </submittedName>
</protein>
<evidence type="ECO:0000313" key="2">
    <source>
        <dbReference type="EMBL" id="ATB50806.1"/>
    </source>
</evidence>
<dbReference type="EMBL" id="CP022203">
    <property type="protein sequence ID" value="ATB50806.1"/>
    <property type="molecule type" value="Genomic_DNA"/>
</dbReference>
<evidence type="ECO:0000313" key="3">
    <source>
        <dbReference type="Proteomes" id="UP000217343"/>
    </source>
</evidence>
<keyword evidence="3" id="KW-1185">Reference proteome</keyword>